<dbReference type="Gene3D" id="2.60.40.1120">
    <property type="entry name" value="Carboxypeptidase-like, regulatory domain"/>
    <property type="match status" value="1"/>
</dbReference>
<protein>
    <submittedName>
        <fullName evidence="9">TonB-linked outer membrane protein, SusC/RagA family</fullName>
    </submittedName>
</protein>
<keyword evidence="10" id="KW-1185">Reference proteome</keyword>
<keyword evidence="2 7" id="KW-0813">Transport</keyword>
<dbReference type="STRING" id="1267423.SAMN05216290_2336"/>
<evidence type="ECO:0000256" key="2">
    <source>
        <dbReference type="ARBA" id="ARBA00022448"/>
    </source>
</evidence>
<keyword evidence="6 7" id="KW-0998">Cell outer membrane</keyword>
<dbReference type="NCBIfam" id="TIGR04057">
    <property type="entry name" value="SusC_RagA_signa"/>
    <property type="match status" value="1"/>
</dbReference>
<sequence length="1090" mass="121956">MRFNALMASLCLIFFLLLSIKGGYGQTTLDSALQGSELVLEKNQYSLTELIGQIERQTFLRFVYNPGAIKGVPLDFPEKRYPIKVVLDEVQQKGIAFKRTKNTVYMRVKEQLSSTIDINGKVWDAEFDEPLAGATVRVTNSAIGVITDGDGEFHFPLPDSLIGQELNFSYVGYKEQTRKVVPNHVYEVYLEPKVEDLDEVVVVGYGSQVKSDLTGAVAKVDGELIRSNPQASPVQAIQGRVAGVDVVSQSFAAGQESTVRIRGERSILASNDPLIVLDGIPFEGTLNDINSNEVSSVEILKDASSTAIYGSRAANGVIIITTKRSNTSGLSIDLSTYYGVTSAANKVDMMNPEEFIQFRREAERTRFRLDELPSIEDSFAPFELERIEKGESTDWQDQVYGQGAIQNINVSVGGTIDDKKQYFFSAGYFKEDYPIENVDFTRYNVRFNFDSNPSEGLEFGTSTFISQSKGNSGGFGGTDGLDQVYRTDPLSLVRDENGDLLFQTSEDPLRFNPLFNTLKENSVDEDLRTRIFPTFYFQLELNDNLYYKANLGGDIRLRTQNEFRGQYATSQKGEVNYVEITKRESLGYTFENILQYDQTFNDHSLSSTMLFSLQEKQQIVSVMRANQLNQAPEVTFFGIGDAAQIPVVSNTKVASQLVSSMLRLNYKYKGKYLATLTGRADGSSVLADGNKWAFFPSMAVAWNVHSEPFFQSQRIVSDLKIRASYGITGNQAIDPYDSQAGLKGTDYYFGDEDGSGFESSSIANMDLDWERTKQFDIGVDVSFLNGRLRTTLDYYSAKTTDLLFERRIPLITGFESIVTNIGSTQNKGIEVTIGADLLDGQDFEWVMDLNFAKNTNRILDLFGDTSIDDIGNNLFIGSPVRVFYDNVFNGIWQLNEEELANEYGADPGDIKLVDLNNDGVINDNDRQVLGSQLPSWTGGLYSKWSFKGVDLSVSVSTRQGFLAKNEFKDRYNTLRSRDGNVAINYWTPENASNVAPRPNSDDQPDNLRVLSIEDGSFVRVRNITLGYTFPRRISRKLFLNHVRVYVMAQNPFLFTDFEGLDPEQPTFSGDTKFAQAANTKQFITGLSIKF</sequence>
<dbReference type="NCBIfam" id="TIGR04056">
    <property type="entry name" value="OMP_RagA_SusC"/>
    <property type="match status" value="1"/>
</dbReference>
<evidence type="ECO:0000256" key="4">
    <source>
        <dbReference type="ARBA" id="ARBA00022692"/>
    </source>
</evidence>
<dbReference type="AlphaFoldDB" id="A0A1I0QGX7"/>
<dbReference type="InterPro" id="IPR023996">
    <property type="entry name" value="TonB-dep_OMP_SusC/RagA"/>
</dbReference>
<dbReference type="Gene3D" id="2.40.170.20">
    <property type="entry name" value="TonB-dependent receptor, beta-barrel domain"/>
    <property type="match status" value="1"/>
</dbReference>
<dbReference type="InterPro" id="IPR012910">
    <property type="entry name" value="Plug_dom"/>
</dbReference>
<evidence type="ECO:0000256" key="5">
    <source>
        <dbReference type="ARBA" id="ARBA00023136"/>
    </source>
</evidence>
<comment type="subcellular location">
    <subcellularLocation>
        <location evidence="1 7">Cell outer membrane</location>
        <topology evidence="1 7">Multi-pass membrane protein</topology>
    </subcellularLocation>
</comment>
<dbReference type="Pfam" id="PF13715">
    <property type="entry name" value="CarbopepD_reg_2"/>
    <property type="match status" value="1"/>
</dbReference>
<evidence type="ECO:0000313" key="10">
    <source>
        <dbReference type="Proteomes" id="UP000199437"/>
    </source>
</evidence>
<evidence type="ECO:0000256" key="1">
    <source>
        <dbReference type="ARBA" id="ARBA00004571"/>
    </source>
</evidence>
<evidence type="ECO:0000256" key="7">
    <source>
        <dbReference type="PROSITE-ProRule" id="PRU01360"/>
    </source>
</evidence>
<evidence type="ECO:0000256" key="3">
    <source>
        <dbReference type="ARBA" id="ARBA00022452"/>
    </source>
</evidence>
<reference evidence="10" key="1">
    <citation type="submission" date="2016-10" db="EMBL/GenBank/DDBJ databases">
        <authorList>
            <person name="Varghese N."/>
            <person name="Submissions S."/>
        </authorList>
    </citation>
    <scope>NUCLEOTIDE SEQUENCE [LARGE SCALE GENOMIC DNA]</scope>
    <source>
        <strain evidence="10">CGMCC 1.12402</strain>
    </source>
</reference>
<dbReference type="InterPro" id="IPR023997">
    <property type="entry name" value="TonB-dep_OMP_SusC/RagA_CS"/>
</dbReference>
<evidence type="ECO:0000256" key="6">
    <source>
        <dbReference type="ARBA" id="ARBA00023237"/>
    </source>
</evidence>
<dbReference type="SUPFAM" id="SSF56935">
    <property type="entry name" value="Porins"/>
    <property type="match status" value="1"/>
</dbReference>
<dbReference type="Gene3D" id="2.170.130.10">
    <property type="entry name" value="TonB-dependent receptor, plug domain"/>
    <property type="match status" value="1"/>
</dbReference>
<gene>
    <name evidence="9" type="ORF">SAMN05216290_2336</name>
</gene>
<dbReference type="PROSITE" id="PS52016">
    <property type="entry name" value="TONB_DEPENDENT_REC_3"/>
    <property type="match status" value="1"/>
</dbReference>
<feature type="domain" description="TonB-dependent receptor plug" evidence="8">
    <location>
        <begin position="210"/>
        <end position="317"/>
    </location>
</feature>
<dbReference type="InterPro" id="IPR036942">
    <property type="entry name" value="Beta-barrel_TonB_sf"/>
</dbReference>
<dbReference type="SUPFAM" id="SSF49464">
    <property type="entry name" value="Carboxypeptidase regulatory domain-like"/>
    <property type="match status" value="1"/>
</dbReference>
<evidence type="ECO:0000259" key="8">
    <source>
        <dbReference type="Pfam" id="PF07715"/>
    </source>
</evidence>
<dbReference type="EMBL" id="FOIR01000002">
    <property type="protein sequence ID" value="SEW26382.1"/>
    <property type="molecule type" value="Genomic_DNA"/>
</dbReference>
<dbReference type="Pfam" id="PF07715">
    <property type="entry name" value="Plug"/>
    <property type="match status" value="1"/>
</dbReference>
<dbReference type="InterPro" id="IPR039426">
    <property type="entry name" value="TonB-dep_rcpt-like"/>
</dbReference>
<accession>A0A1I0QGX7</accession>
<organism evidence="9 10">
    <name type="scientific">Roseivirga pacifica</name>
    <dbReference type="NCBI Taxonomy" id="1267423"/>
    <lineage>
        <taxon>Bacteria</taxon>
        <taxon>Pseudomonadati</taxon>
        <taxon>Bacteroidota</taxon>
        <taxon>Cytophagia</taxon>
        <taxon>Cytophagales</taxon>
        <taxon>Roseivirgaceae</taxon>
        <taxon>Roseivirga</taxon>
    </lineage>
</organism>
<keyword evidence="5 7" id="KW-0472">Membrane</keyword>
<evidence type="ECO:0000313" key="9">
    <source>
        <dbReference type="EMBL" id="SEW26382.1"/>
    </source>
</evidence>
<dbReference type="Proteomes" id="UP000199437">
    <property type="component" value="Unassembled WGS sequence"/>
</dbReference>
<proteinExistence type="inferred from homology"/>
<comment type="similarity">
    <text evidence="7">Belongs to the TonB-dependent receptor family.</text>
</comment>
<keyword evidence="3 7" id="KW-1134">Transmembrane beta strand</keyword>
<dbReference type="GO" id="GO:0009279">
    <property type="term" value="C:cell outer membrane"/>
    <property type="evidence" value="ECO:0007669"/>
    <property type="project" value="UniProtKB-SubCell"/>
</dbReference>
<dbReference type="RefSeq" id="WP_090258758.1">
    <property type="nucleotide sequence ID" value="NZ_FOIR01000002.1"/>
</dbReference>
<keyword evidence="4 7" id="KW-0812">Transmembrane</keyword>
<dbReference type="InterPro" id="IPR037066">
    <property type="entry name" value="Plug_dom_sf"/>
</dbReference>
<dbReference type="GeneID" id="99987038"/>
<dbReference type="InterPro" id="IPR008969">
    <property type="entry name" value="CarboxyPept-like_regulatory"/>
</dbReference>
<name>A0A1I0QGX7_9BACT</name>
<dbReference type="OrthoDB" id="9768177at2"/>